<sequence length="112" mass="13001">MKFTNSPYPLVKLPIDIQLPLFLIKEELKSRKLFQLLQEVGTTESVFEPHLDSLIFQVIGLDDDDDRISDKYFDIMEKRSKNLEADKDSIAKQAFKAYHEILAIKKKMAKGK</sequence>
<dbReference type="Proteomes" id="UP000613030">
    <property type="component" value="Unassembled WGS sequence"/>
</dbReference>
<proteinExistence type="predicted"/>
<gene>
    <name evidence="1" type="ORF">JI741_31030</name>
</gene>
<accession>A0ABS1L2N3</accession>
<protein>
    <submittedName>
        <fullName evidence="1">Uncharacterized protein</fullName>
    </submittedName>
</protein>
<evidence type="ECO:0000313" key="2">
    <source>
        <dbReference type="Proteomes" id="UP000613030"/>
    </source>
</evidence>
<organism evidence="1 2">
    <name type="scientific">Chryseolinea lacunae</name>
    <dbReference type="NCBI Taxonomy" id="2801331"/>
    <lineage>
        <taxon>Bacteria</taxon>
        <taxon>Pseudomonadati</taxon>
        <taxon>Bacteroidota</taxon>
        <taxon>Cytophagia</taxon>
        <taxon>Cytophagales</taxon>
        <taxon>Fulvivirgaceae</taxon>
        <taxon>Chryseolinea</taxon>
    </lineage>
</organism>
<reference evidence="1 2" key="1">
    <citation type="submission" date="2021-01" db="EMBL/GenBank/DDBJ databases">
        <title>Chryseolinea sp. Jin1 Genome sequencing and assembly.</title>
        <authorList>
            <person name="Kim I."/>
        </authorList>
    </citation>
    <scope>NUCLEOTIDE SEQUENCE [LARGE SCALE GENOMIC DNA]</scope>
    <source>
        <strain evidence="1 2">Jin1</strain>
    </source>
</reference>
<dbReference type="EMBL" id="JAERRB010000018">
    <property type="protein sequence ID" value="MBL0745708.1"/>
    <property type="molecule type" value="Genomic_DNA"/>
</dbReference>
<comment type="caution">
    <text evidence="1">The sequence shown here is derived from an EMBL/GenBank/DDBJ whole genome shotgun (WGS) entry which is preliminary data.</text>
</comment>
<dbReference type="RefSeq" id="WP_202016300.1">
    <property type="nucleotide sequence ID" value="NZ_JAERRB010000018.1"/>
</dbReference>
<keyword evidence="2" id="KW-1185">Reference proteome</keyword>
<name>A0ABS1L2N3_9BACT</name>
<evidence type="ECO:0000313" key="1">
    <source>
        <dbReference type="EMBL" id="MBL0745708.1"/>
    </source>
</evidence>